<evidence type="ECO:0000256" key="1">
    <source>
        <dbReference type="SAM" id="SignalP"/>
    </source>
</evidence>
<protein>
    <recommendedName>
        <fullName evidence="2">DUF6850 domain-containing protein</fullName>
    </recommendedName>
</protein>
<dbReference type="eggNOG" id="ENOG502ZBFN">
    <property type="taxonomic scope" value="Bacteria"/>
</dbReference>
<proteinExistence type="predicted"/>
<dbReference type="HOGENOM" id="CLU_040885_0_0_10"/>
<dbReference type="RefSeq" id="WP_008862611.1">
    <property type="nucleotide sequence ID" value="NZ_JH815205.1"/>
</dbReference>
<dbReference type="EMBL" id="ADLE01000015">
    <property type="protein sequence ID" value="EJZ62867.1"/>
    <property type="molecule type" value="Genomic_DNA"/>
</dbReference>
<dbReference type="OrthoDB" id="1025008at2"/>
<dbReference type="AlphaFoldDB" id="K0WU98"/>
<dbReference type="Pfam" id="PF21012">
    <property type="entry name" value="DUF6850"/>
    <property type="match status" value="1"/>
</dbReference>
<accession>K0WU98</accession>
<feature type="signal peptide" evidence="1">
    <location>
        <begin position="1"/>
        <end position="20"/>
    </location>
</feature>
<feature type="domain" description="DUF6850" evidence="2">
    <location>
        <begin position="55"/>
        <end position="491"/>
    </location>
</feature>
<evidence type="ECO:0000313" key="3">
    <source>
        <dbReference type="EMBL" id="EJZ62867.1"/>
    </source>
</evidence>
<dbReference type="PATRIC" id="fig|742726.3.peg.2319"/>
<name>K0WU98_9BACT</name>
<keyword evidence="1" id="KW-0732">Signal</keyword>
<evidence type="ECO:0000313" key="4">
    <source>
        <dbReference type="Proteomes" id="UP000006044"/>
    </source>
</evidence>
<dbReference type="GeneID" id="77849425"/>
<dbReference type="InterPro" id="IPR049236">
    <property type="entry name" value="DUF6850"/>
</dbReference>
<evidence type="ECO:0000259" key="2">
    <source>
        <dbReference type="Pfam" id="PF21012"/>
    </source>
</evidence>
<dbReference type="STRING" id="742726.HMPREF9448_02221"/>
<gene>
    <name evidence="3" type="ORF">HMPREF9448_02221</name>
</gene>
<keyword evidence="4" id="KW-1185">Reference proteome</keyword>
<feature type="chain" id="PRO_5003840329" description="DUF6850 domain-containing protein" evidence="1">
    <location>
        <begin position="21"/>
        <end position="509"/>
    </location>
</feature>
<organism evidence="3 4">
    <name type="scientific">Barnesiella intestinihominis YIT 11860</name>
    <dbReference type="NCBI Taxonomy" id="742726"/>
    <lineage>
        <taxon>Bacteria</taxon>
        <taxon>Pseudomonadati</taxon>
        <taxon>Bacteroidota</taxon>
        <taxon>Bacteroidia</taxon>
        <taxon>Bacteroidales</taxon>
        <taxon>Barnesiellaceae</taxon>
        <taxon>Barnesiella</taxon>
    </lineage>
</organism>
<reference evidence="3 4" key="1">
    <citation type="submission" date="2012-08" db="EMBL/GenBank/DDBJ databases">
        <title>The Genome Sequence of Barnesiella intestinihominis YIT 11860.</title>
        <authorList>
            <consortium name="The Broad Institute Genome Sequencing Platform"/>
            <person name="Earl A."/>
            <person name="Ward D."/>
            <person name="Feldgarden M."/>
            <person name="Gevers D."/>
            <person name="Morotomi M."/>
            <person name="Walker B."/>
            <person name="Young S.K."/>
            <person name="Zeng Q."/>
            <person name="Gargeya S."/>
            <person name="Fitzgerald M."/>
            <person name="Haas B."/>
            <person name="Abouelleil A."/>
            <person name="Alvarado L."/>
            <person name="Arachchi H.M."/>
            <person name="Berlin A.M."/>
            <person name="Chapman S.B."/>
            <person name="Goldberg J."/>
            <person name="Griggs A."/>
            <person name="Gujja S."/>
            <person name="Hansen M."/>
            <person name="Howarth C."/>
            <person name="Imamovic A."/>
            <person name="Larimer J."/>
            <person name="McCowen C."/>
            <person name="Montmayeur A."/>
            <person name="Murphy C."/>
            <person name="Neiman D."/>
            <person name="Pearson M."/>
            <person name="Priest M."/>
            <person name="Roberts A."/>
            <person name="Saif S."/>
            <person name="Shea T."/>
            <person name="Sisk P."/>
            <person name="Sykes S."/>
            <person name="Wortman J."/>
            <person name="Nusbaum C."/>
            <person name="Birren B."/>
        </authorList>
    </citation>
    <scope>NUCLEOTIDE SEQUENCE [LARGE SCALE GENOMIC DNA]</scope>
    <source>
        <strain evidence="3 4">YIT 11860</strain>
    </source>
</reference>
<comment type="caution">
    <text evidence="3">The sequence shown here is derived from an EMBL/GenBank/DDBJ whole genome shotgun (WGS) entry which is preliminary data.</text>
</comment>
<sequence>MKKLCVFCVLCLVCLCELRAGDTVRVSIWDRLWEHRSVVASFIELSYRNPAVRYDRYSSSLTRATVDGQYTSESEPVLLQSGDGEKSIGFQADSYIRKKNYCLWGNALYRNGRVKNLKWNETSDWELLYPYLLADSVGGDLSKEIYSFTGGYAARYESITWGGDFSYEASVAYRGIDPRPKNTTSDLSLSLGLSIPVSPSYLFDISVSGRKYKQTNGIKFYSELGVSKVYHLTGLGMHYNRFAGNNYSTYYNGYEWGGSLGVHTSRSTGFVGNVAYRYFSCEKIISSLNELPMARIGRHTFAGEWLYRKSLSGIESWGIKLTGNYELKLGTENIFGDAANQIYPKIGEAEQYSSHAYRLSLSGFYEAVRRKGWNYSVQPRVNYGRVKAEYVYPLREMSVREVTPEVALSVSRMSKDWFLRLEIGGNYAMTFDSRLFHTPSSIDDAALLSAWCYNYKNLSSDYVGYYAVFTCSRQVGKKYLLQLDLKGGQYRYNTDIVATDVCAGLSFLF</sequence>
<dbReference type="Proteomes" id="UP000006044">
    <property type="component" value="Unassembled WGS sequence"/>
</dbReference>